<dbReference type="Pfam" id="PF02120">
    <property type="entry name" value="Flg_hook"/>
    <property type="match status" value="1"/>
</dbReference>
<reference evidence="4" key="1">
    <citation type="submission" date="2016-10" db="EMBL/GenBank/DDBJ databases">
        <authorList>
            <person name="Varghese N."/>
            <person name="Submissions S."/>
        </authorList>
    </citation>
    <scope>NUCLEOTIDE SEQUENCE [LARGE SCALE GENOMIC DNA]</scope>
    <source>
        <strain evidence="4">DSM 23664</strain>
    </source>
</reference>
<feature type="region of interest" description="Disordered" evidence="1">
    <location>
        <begin position="446"/>
        <end position="505"/>
    </location>
</feature>
<feature type="compositionally biased region" description="Basic and acidic residues" evidence="1">
    <location>
        <begin position="179"/>
        <end position="192"/>
    </location>
</feature>
<dbReference type="STRING" id="753702.SAMN04488102_10658"/>
<evidence type="ECO:0000256" key="1">
    <source>
        <dbReference type="SAM" id="MobiDB-lite"/>
    </source>
</evidence>
<feature type="region of interest" description="Disordered" evidence="1">
    <location>
        <begin position="166"/>
        <end position="268"/>
    </location>
</feature>
<feature type="compositionally biased region" description="Polar residues" evidence="1">
    <location>
        <begin position="473"/>
        <end position="483"/>
    </location>
</feature>
<accession>A0A1I1IVV9</accession>
<dbReference type="RefSeq" id="WP_091530065.1">
    <property type="nucleotide sequence ID" value="NZ_FOLT01000006.1"/>
</dbReference>
<feature type="compositionally biased region" description="Basic and acidic residues" evidence="1">
    <location>
        <begin position="54"/>
        <end position="71"/>
    </location>
</feature>
<evidence type="ECO:0000313" key="3">
    <source>
        <dbReference type="EMBL" id="SFC40315.1"/>
    </source>
</evidence>
<name>A0A1I1IVV9_9LACT</name>
<evidence type="ECO:0000313" key="4">
    <source>
        <dbReference type="Proteomes" id="UP000199612"/>
    </source>
</evidence>
<gene>
    <name evidence="3" type="ORF">SAMN04488102_10658</name>
</gene>
<dbReference type="InterPro" id="IPR021136">
    <property type="entry name" value="Flagellar_hook_control-like_C"/>
</dbReference>
<feature type="compositionally biased region" description="Polar residues" evidence="1">
    <location>
        <begin position="491"/>
        <end position="505"/>
    </location>
</feature>
<organism evidence="3 4">
    <name type="scientific">Alkalibacterium subtropicum</name>
    <dbReference type="NCBI Taxonomy" id="753702"/>
    <lineage>
        <taxon>Bacteria</taxon>
        <taxon>Bacillati</taxon>
        <taxon>Bacillota</taxon>
        <taxon>Bacilli</taxon>
        <taxon>Lactobacillales</taxon>
        <taxon>Carnobacteriaceae</taxon>
        <taxon>Alkalibacterium</taxon>
    </lineage>
</organism>
<protein>
    <submittedName>
        <fullName evidence="3">Hook-length control protein FliK</fullName>
    </submittedName>
</protein>
<evidence type="ECO:0000259" key="2">
    <source>
        <dbReference type="Pfam" id="PF02120"/>
    </source>
</evidence>
<feature type="region of interest" description="Disordered" evidence="1">
    <location>
        <begin position="33"/>
        <end position="72"/>
    </location>
</feature>
<dbReference type="InterPro" id="IPR038610">
    <property type="entry name" value="FliK-like_C_sf"/>
</dbReference>
<dbReference type="OrthoDB" id="2165978at2"/>
<dbReference type="Proteomes" id="UP000199612">
    <property type="component" value="Unassembled WGS sequence"/>
</dbReference>
<dbReference type="Gene3D" id="3.30.750.140">
    <property type="match status" value="1"/>
</dbReference>
<feature type="compositionally biased region" description="Low complexity" evidence="1">
    <location>
        <begin position="446"/>
        <end position="463"/>
    </location>
</feature>
<keyword evidence="4" id="KW-1185">Reference proteome</keyword>
<proteinExistence type="predicted"/>
<dbReference type="AlphaFoldDB" id="A0A1I1IVV9"/>
<feature type="compositionally biased region" description="Basic and acidic residues" evidence="1">
    <location>
        <begin position="244"/>
        <end position="258"/>
    </location>
</feature>
<feature type="compositionally biased region" description="Polar residues" evidence="1">
    <location>
        <begin position="259"/>
        <end position="268"/>
    </location>
</feature>
<dbReference type="EMBL" id="FOLT01000006">
    <property type="protein sequence ID" value="SFC40315.1"/>
    <property type="molecule type" value="Genomic_DNA"/>
</dbReference>
<sequence length="505" mass="54184">MNVTQVIQSAVQVKSKGAHTEKDGETFSKALEQLTAGSDTKEKSQLTEGAGSEELEKQSSEADDASEKEAEPATFTLVNPFLNLESEIKDIKTLGKSVIVHTETATSEAALTPGHQLTSSETKARSITVDLAEAVAEGAEGQSPKQAAASPALTDSHQLIEGKNLTEAGSEATPSMASKTKDIPVNRSELNRSDGLLNAKVSAGAAESDGQIKERAGTGPSSTAKAKSAGVESDKTVQEVTLRNSDEGKQLTMKESEPLKSSPQTSETIDLNHAALTSAGKHENQTIETSKVVESTIKEAETTGRTVSEAKMEETITQSDTDYDFVSMLRQLSSQSGKTSALTPAGSADKANIPVPKEQGMDLVQDMVTRLVENKDGQKTYQTTLHLTPETLGKVTVELLFNEEGLSGKLTFQSDEARRFMEGEWLDVKRPLESKGLNIKSFDFTTSQPSTQQQSGFSFSEQSGGSGQDSQRRTFQGQDSHVLSEQDEQTIEMNKNQPNGLNVYV</sequence>
<feature type="domain" description="Flagellar hook-length control protein-like C-terminal" evidence="2">
    <location>
        <begin position="373"/>
        <end position="453"/>
    </location>
</feature>